<name>A0A2U2MR30_9BIFI</name>
<accession>A0A2U2MR30</accession>
<proteinExistence type="predicted"/>
<dbReference type="Proteomes" id="UP000245753">
    <property type="component" value="Unassembled WGS sequence"/>
</dbReference>
<comment type="caution">
    <text evidence="1">The sequence shown here is derived from an EMBL/GenBank/DDBJ whole genome shotgun (WGS) entry which is preliminary data.</text>
</comment>
<organism evidence="1 2">
    <name type="scientific">Bifidobacterium catulorum</name>
    <dbReference type="NCBI Taxonomy" id="1630173"/>
    <lineage>
        <taxon>Bacteria</taxon>
        <taxon>Bacillati</taxon>
        <taxon>Actinomycetota</taxon>
        <taxon>Actinomycetes</taxon>
        <taxon>Bifidobacteriales</taxon>
        <taxon>Bifidobacteriaceae</taxon>
        <taxon>Bifidobacterium</taxon>
    </lineage>
</organism>
<sequence>MQAEYFDATRNIPNYDDLGMTYMSQQTYDDGMTDDGMTDDGTTARGTMADLADDAHKYDEPWIDVDRMDLRPIYAYSSDTASRTARLEALATLMPSGRCRNE</sequence>
<gene>
    <name evidence="1" type="ORF">DF200_08130</name>
</gene>
<reference evidence="1 2" key="1">
    <citation type="journal article" date="2018" name="Int. J. Syst. Evol. Microbiol.">
        <title>Bifidobacterium catulorum sp. nov., a novel taxon from the faeces of the baby common marmoset (Callithrix jacchus).</title>
        <authorList>
            <person name="Modesto M."/>
            <person name="Michelini S."/>
            <person name="Oki K."/>
            <person name="Biavati B."/>
            <person name="Watanabe K."/>
            <person name="Mattarelli P."/>
        </authorList>
    </citation>
    <scope>NUCLEOTIDE SEQUENCE [LARGE SCALE GENOMIC DNA]</scope>
    <source>
        <strain evidence="1 2">MRM 8.19</strain>
    </source>
</reference>
<protein>
    <submittedName>
        <fullName evidence="1">Uncharacterized protein</fullName>
    </submittedName>
</protein>
<keyword evidence="2" id="KW-1185">Reference proteome</keyword>
<dbReference type="EMBL" id="QFFN01000025">
    <property type="protein sequence ID" value="PWG59325.1"/>
    <property type="molecule type" value="Genomic_DNA"/>
</dbReference>
<evidence type="ECO:0000313" key="1">
    <source>
        <dbReference type="EMBL" id="PWG59325.1"/>
    </source>
</evidence>
<evidence type="ECO:0000313" key="2">
    <source>
        <dbReference type="Proteomes" id="UP000245753"/>
    </source>
</evidence>
<dbReference type="AlphaFoldDB" id="A0A2U2MR30"/>